<evidence type="ECO:0000256" key="5">
    <source>
        <dbReference type="ARBA" id="ARBA00023136"/>
    </source>
</evidence>
<dbReference type="Pfam" id="PF04024">
    <property type="entry name" value="PspC"/>
    <property type="match status" value="1"/>
</dbReference>
<name>A0A7M1SX53_9MICO</name>
<dbReference type="KEGG" id="halt:IM660_08010"/>
<evidence type="ECO:0000256" key="1">
    <source>
        <dbReference type="ARBA" id="ARBA00004162"/>
    </source>
</evidence>
<dbReference type="RefSeq" id="WP_193498807.1">
    <property type="nucleotide sequence ID" value="NZ_CP063169.1"/>
</dbReference>
<evidence type="ECO:0000256" key="3">
    <source>
        <dbReference type="ARBA" id="ARBA00022692"/>
    </source>
</evidence>
<comment type="subcellular location">
    <subcellularLocation>
        <location evidence="1">Cell membrane</location>
        <topology evidence="1">Single-pass membrane protein</topology>
    </subcellularLocation>
</comment>
<dbReference type="EMBL" id="CP063169">
    <property type="protein sequence ID" value="QOR72166.1"/>
    <property type="molecule type" value="Genomic_DNA"/>
</dbReference>
<organism evidence="8 9">
    <name type="scientific">Ruania alkalisoli</name>
    <dbReference type="NCBI Taxonomy" id="2779775"/>
    <lineage>
        <taxon>Bacteria</taxon>
        <taxon>Bacillati</taxon>
        <taxon>Actinomycetota</taxon>
        <taxon>Actinomycetes</taxon>
        <taxon>Micrococcales</taxon>
        <taxon>Ruaniaceae</taxon>
        <taxon>Ruania</taxon>
    </lineage>
</organism>
<dbReference type="InterPro" id="IPR052027">
    <property type="entry name" value="PspC"/>
</dbReference>
<evidence type="ECO:0000313" key="8">
    <source>
        <dbReference type="EMBL" id="QOR72166.1"/>
    </source>
</evidence>
<evidence type="ECO:0000256" key="6">
    <source>
        <dbReference type="SAM" id="Phobius"/>
    </source>
</evidence>
<dbReference type="InterPro" id="IPR007168">
    <property type="entry name" value="Phageshock_PspC_N"/>
</dbReference>
<keyword evidence="4 6" id="KW-1133">Transmembrane helix</keyword>
<evidence type="ECO:0000256" key="2">
    <source>
        <dbReference type="ARBA" id="ARBA00022475"/>
    </source>
</evidence>
<feature type="transmembrane region" description="Helical" evidence="6">
    <location>
        <begin position="45"/>
        <end position="66"/>
    </location>
</feature>
<reference evidence="8 9" key="1">
    <citation type="submission" date="2020-10" db="EMBL/GenBank/DDBJ databases">
        <title>Haloactinobacterium sp. RN3S43, a bacterium isolated from saline soil.</title>
        <authorList>
            <person name="Sun J.-Q."/>
        </authorList>
    </citation>
    <scope>NUCLEOTIDE SEQUENCE [LARGE SCALE GENOMIC DNA]</scope>
    <source>
        <strain evidence="8 9">RN3S43</strain>
    </source>
</reference>
<keyword evidence="5 6" id="KW-0472">Membrane</keyword>
<gene>
    <name evidence="8" type="ORF">IM660_08010</name>
</gene>
<keyword evidence="9" id="KW-1185">Reference proteome</keyword>
<dbReference type="Proteomes" id="UP000593758">
    <property type="component" value="Chromosome"/>
</dbReference>
<protein>
    <submittedName>
        <fullName evidence="8">PspC domain-containing protein</fullName>
    </submittedName>
</protein>
<dbReference type="AlphaFoldDB" id="A0A7M1SX53"/>
<evidence type="ECO:0000256" key="4">
    <source>
        <dbReference type="ARBA" id="ARBA00022989"/>
    </source>
</evidence>
<keyword evidence="2" id="KW-1003">Cell membrane</keyword>
<sequence length="86" mass="9434">MTRFFDAIRNFGYRRGPDRLVGGLCGGLAAQANVSVVLVRVLMVIAFLLPGVGLIAYLIAWILTPWQSGSIPLERFLDRLSGRDSV</sequence>
<dbReference type="PANTHER" id="PTHR33885:SF3">
    <property type="entry name" value="PHAGE SHOCK PROTEIN C"/>
    <property type="match status" value="1"/>
</dbReference>
<dbReference type="GO" id="GO:0005886">
    <property type="term" value="C:plasma membrane"/>
    <property type="evidence" value="ECO:0007669"/>
    <property type="project" value="UniProtKB-SubCell"/>
</dbReference>
<evidence type="ECO:0000313" key="9">
    <source>
        <dbReference type="Proteomes" id="UP000593758"/>
    </source>
</evidence>
<keyword evidence="3 6" id="KW-0812">Transmembrane</keyword>
<accession>A0A7M1SX53</accession>
<proteinExistence type="predicted"/>
<dbReference type="PANTHER" id="PTHR33885">
    <property type="entry name" value="PHAGE SHOCK PROTEIN C"/>
    <property type="match status" value="1"/>
</dbReference>
<feature type="domain" description="Phage shock protein PspC N-terminal" evidence="7">
    <location>
        <begin position="13"/>
        <end position="65"/>
    </location>
</feature>
<evidence type="ECO:0000259" key="7">
    <source>
        <dbReference type="Pfam" id="PF04024"/>
    </source>
</evidence>